<reference evidence="1 2" key="1">
    <citation type="submission" date="2024-01" db="EMBL/GenBank/DDBJ databases">
        <title>Genome assemblies of Stephania.</title>
        <authorList>
            <person name="Yang L."/>
        </authorList>
    </citation>
    <scope>NUCLEOTIDE SEQUENCE [LARGE SCALE GENOMIC DNA]</scope>
    <source>
        <strain evidence="1">JXDWG</strain>
        <tissue evidence="1">Leaf</tissue>
    </source>
</reference>
<dbReference type="AlphaFoldDB" id="A0AAP0E7H0"/>
<dbReference type="EMBL" id="JBBNAG010000013">
    <property type="protein sequence ID" value="KAK9084008.1"/>
    <property type="molecule type" value="Genomic_DNA"/>
</dbReference>
<evidence type="ECO:0000313" key="1">
    <source>
        <dbReference type="EMBL" id="KAK9084008.1"/>
    </source>
</evidence>
<keyword evidence="2" id="KW-1185">Reference proteome</keyword>
<accession>A0AAP0E7H0</accession>
<sequence>MKYRYIRHVQRWIREEDIPDGSTMRDTSLHFPLILQLLLMRENTWTTSFYSLMVMMVMTRFTRNLRLHRLHNNNHKKQQSQQQQHLPHYPMFYGVIPPPEISNGFS</sequence>
<protein>
    <submittedName>
        <fullName evidence="1">Uncharacterized protein</fullName>
    </submittedName>
</protein>
<evidence type="ECO:0000313" key="2">
    <source>
        <dbReference type="Proteomes" id="UP001419268"/>
    </source>
</evidence>
<name>A0AAP0E7H0_9MAGN</name>
<gene>
    <name evidence="1" type="ORF">Scep_030479</name>
</gene>
<proteinExistence type="predicted"/>
<dbReference type="Proteomes" id="UP001419268">
    <property type="component" value="Unassembled WGS sequence"/>
</dbReference>
<organism evidence="1 2">
    <name type="scientific">Stephania cephalantha</name>
    <dbReference type="NCBI Taxonomy" id="152367"/>
    <lineage>
        <taxon>Eukaryota</taxon>
        <taxon>Viridiplantae</taxon>
        <taxon>Streptophyta</taxon>
        <taxon>Embryophyta</taxon>
        <taxon>Tracheophyta</taxon>
        <taxon>Spermatophyta</taxon>
        <taxon>Magnoliopsida</taxon>
        <taxon>Ranunculales</taxon>
        <taxon>Menispermaceae</taxon>
        <taxon>Menispermoideae</taxon>
        <taxon>Cissampelideae</taxon>
        <taxon>Stephania</taxon>
    </lineage>
</organism>
<comment type="caution">
    <text evidence="1">The sequence shown here is derived from an EMBL/GenBank/DDBJ whole genome shotgun (WGS) entry which is preliminary data.</text>
</comment>